<organism evidence="1 2">
    <name type="scientific">Actinomadura syzygii</name>
    <dbReference type="NCBI Taxonomy" id="1427538"/>
    <lineage>
        <taxon>Bacteria</taxon>
        <taxon>Bacillati</taxon>
        <taxon>Actinomycetota</taxon>
        <taxon>Actinomycetes</taxon>
        <taxon>Streptosporangiales</taxon>
        <taxon>Thermomonosporaceae</taxon>
        <taxon>Actinomadura</taxon>
    </lineage>
</organism>
<keyword evidence="2" id="KW-1185">Reference proteome</keyword>
<dbReference type="Pfam" id="PF04672">
    <property type="entry name" value="Methyltransf_19"/>
    <property type="match status" value="1"/>
</dbReference>
<dbReference type="OrthoDB" id="3216820at2"/>
<evidence type="ECO:0008006" key="3">
    <source>
        <dbReference type="Google" id="ProtNLM"/>
    </source>
</evidence>
<dbReference type="InterPro" id="IPR006764">
    <property type="entry name" value="SAM_dep_MeTrfase_SAV2177_type"/>
</dbReference>
<evidence type="ECO:0000313" key="2">
    <source>
        <dbReference type="Proteomes" id="UP000322634"/>
    </source>
</evidence>
<comment type="caution">
    <text evidence="1">The sequence shown here is derived from an EMBL/GenBank/DDBJ whole genome shotgun (WGS) entry which is preliminary data.</text>
</comment>
<dbReference type="AlphaFoldDB" id="A0A5D0UJH7"/>
<name>A0A5D0UJH7_9ACTN</name>
<accession>A0A5D0UJH7</accession>
<sequence length="290" mass="31440">MGRSGRMTSIEVDTTLPHSARAYGWMLGLKDNFSADREFLLNLLPNFPECLDISRQNRQFLYRVVSYLAAPPERGGPGISQFIDFGCGLPSGDNVHQVAKRFSADARVVYADIDPIVLAHGRALLAADESTTIIQADMRDPAVLKHPELVRLIDFTQPVAVLYLSVGHHLKDAPGGGLAGARDTLHAVIDHAAPGSYIAASQVVCDDPDRGLAFGSAIDAAGIPWQSRTPKEFADLLDGLTPLDPGLVNLKEWRPDPDQPPLPSIDPALKPFEGRAQDSNLYEYGGVLRL</sequence>
<evidence type="ECO:0000313" key="1">
    <source>
        <dbReference type="EMBL" id="TYC17773.1"/>
    </source>
</evidence>
<dbReference type="PIRSF" id="PIRSF017393">
    <property type="entry name" value="MTase_SAV2177"/>
    <property type="match status" value="1"/>
</dbReference>
<reference evidence="1 2" key="1">
    <citation type="submission" date="2019-08" db="EMBL/GenBank/DDBJ databases">
        <title>Actinomadura sp. nov. CYP1-5 isolated from mountain soil.</title>
        <authorList>
            <person name="Songsumanus A."/>
            <person name="Kuncharoen N."/>
            <person name="Kudo T."/>
            <person name="Yuki M."/>
            <person name="Igarashi Y."/>
            <person name="Tanasupawat S."/>
        </authorList>
    </citation>
    <scope>NUCLEOTIDE SEQUENCE [LARGE SCALE GENOMIC DNA]</scope>
    <source>
        <strain evidence="1 2">GKU157</strain>
    </source>
</reference>
<dbReference type="InterPro" id="IPR029063">
    <property type="entry name" value="SAM-dependent_MTases_sf"/>
</dbReference>
<dbReference type="Proteomes" id="UP000322634">
    <property type="component" value="Unassembled WGS sequence"/>
</dbReference>
<proteinExistence type="predicted"/>
<protein>
    <recommendedName>
        <fullName evidence="3">SAM-dependent methyltransferase</fullName>
    </recommendedName>
</protein>
<dbReference type="SUPFAM" id="SSF53335">
    <property type="entry name" value="S-adenosyl-L-methionine-dependent methyltransferases"/>
    <property type="match status" value="1"/>
</dbReference>
<dbReference type="Gene3D" id="3.40.50.150">
    <property type="entry name" value="Vaccinia Virus protein VP39"/>
    <property type="match status" value="1"/>
</dbReference>
<gene>
    <name evidence="1" type="ORF">FXF65_06565</name>
</gene>
<dbReference type="EMBL" id="VSFF01000002">
    <property type="protein sequence ID" value="TYC17773.1"/>
    <property type="molecule type" value="Genomic_DNA"/>
</dbReference>